<dbReference type="InParanoid" id="M4EZR0"/>
<organism evidence="2 3">
    <name type="scientific">Brassica campestris</name>
    <name type="common">Field mustard</name>
    <dbReference type="NCBI Taxonomy" id="3711"/>
    <lineage>
        <taxon>Eukaryota</taxon>
        <taxon>Viridiplantae</taxon>
        <taxon>Streptophyta</taxon>
        <taxon>Embryophyta</taxon>
        <taxon>Tracheophyta</taxon>
        <taxon>Spermatophyta</taxon>
        <taxon>Magnoliopsida</taxon>
        <taxon>eudicotyledons</taxon>
        <taxon>Gunneridae</taxon>
        <taxon>Pentapetalae</taxon>
        <taxon>rosids</taxon>
        <taxon>malvids</taxon>
        <taxon>Brassicales</taxon>
        <taxon>Brassicaceae</taxon>
        <taxon>Brassiceae</taxon>
        <taxon>Brassica</taxon>
    </lineage>
</organism>
<protein>
    <submittedName>
        <fullName evidence="2">Uncharacterized protein</fullName>
    </submittedName>
</protein>
<dbReference type="OMA" id="HEPFEAI"/>
<dbReference type="Proteomes" id="UP000011750">
    <property type="component" value="Chromosome A04"/>
</dbReference>
<sequence length="256" mass="28031">MKFSPTVCLEVFVATLKTLQLLREIFLKALSVPMDYNIFQANQTYLDLQSCLFNPSSSSDSSSLSVSINISTAQTHFPSLRDADAVWPRRNLSASKRLASLASALASPRTDQTVFVELHEPFEAIPTESFRFHNYNQPLKYLSKCSGTNISPKLFGGRLYLNAISATHLYFGNEYFGNECDAGRSYLQSGDDHPVDDMPGAGAVKRSPIDGVNSSGVNEGEGGNRSEDAQVNKSKLSPLEINHGLSDEAQQGELKL</sequence>
<keyword evidence="3" id="KW-1185">Reference proteome</keyword>
<dbReference type="EnsemblPlants" id="Bra034303.1">
    <property type="protein sequence ID" value="Bra034303.1-P"/>
    <property type="gene ID" value="Bra034303"/>
</dbReference>
<accession>M4EZR0</accession>
<dbReference type="Gramene" id="Bra034303.1">
    <property type="protein sequence ID" value="Bra034303.1-P"/>
    <property type="gene ID" value="Bra034303"/>
</dbReference>
<reference evidence="2 3" key="1">
    <citation type="journal article" date="2011" name="Nat. Genet.">
        <title>The genome of the mesopolyploid crop species Brassica rapa.</title>
        <authorList>
            <consortium name="Brassica rapa Genome Sequencing Project Consortium"/>
            <person name="Wang X."/>
            <person name="Wang H."/>
            <person name="Wang J."/>
            <person name="Sun R."/>
            <person name="Wu J."/>
            <person name="Liu S."/>
            <person name="Bai Y."/>
            <person name="Mun J.H."/>
            <person name="Bancroft I."/>
            <person name="Cheng F."/>
            <person name="Huang S."/>
            <person name="Li X."/>
            <person name="Hua W."/>
            <person name="Wang J."/>
            <person name="Wang X."/>
            <person name="Freeling M."/>
            <person name="Pires J.C."/>
            <person name="Paterson A.H."/>
            <person name="Chalhoub B."/>
            <person name="Wang B."/>
            <person name="Hayward A."/>
            <person name="Sharpe A.G."/>
            <person name="Park B.S."/>
            <person name="Weisshaar B."/>
            <person name="Liu B."/>
            <person name="Li B."/>
            <person name="Liu B."/>
            <person name="Tong C."/>
            <person name="Song C."/>
            <person name="Duran C."/>
            <person name="Peng C."/>
            <person name="Geng C."/>
            <person name="Koh C."/>
            <person name="Lin C."/>
            <person name="Edwards D."/>
            <person name="Mu D."/>
            <person name="Shen D."/>
            <person name="Soumpourou E."/>
            <person name="Li F."/>
            <person name="Fraser F."/>
            <person name="Conant G."/>
            <person name="Lassalle G."/>
            <person name="King G.J."/>
            <person name="Bonnema G."/>
            <person name="Tang H."/>
            <person name="Wang H."/>
            <person name="Belcram H."/>
            <person name="Zhou H."/>
            <person name="Hirakawa H."/>
            <person name="Abe H."/>
            <person name="Guo H."/>
            <person name="Wang H."/>
            <person name="Jin H."/>
            <person name="Parkin I.A."/>
            <person name="Batley J."/>
            <person name="Kim J.S."/>
            <person name="Just J."/>
            <person name="Li J."/>
            <person name="Xu J."/>
            <person name="Deng J."/>
            <person name="Kim J.A."/>
            <person name="Li J."/>
            <person name="Yu J."/>
            <person name="Meng J."/>
            <person name="Wang J."/>
            <person name="Min J."/>
            <person name="Poulain J."/>
            <person name="Wang J."/>
            <person name="Hatakeyama K."/>
            <person name="Wu K."/>
            <person name="Wang L."/>
            <person name="Fang L."/>
            <person name="Trick M."/>
            <person name="Links M.G."/>
            <person name="Zhao M."/>
            <person name="Jin M."/>
            <person name="Ramchiary N."/>
            <person name="Drou N."/>
            <person name="Berkman P.J."/>
            <person name="Cai Q."/>
            <person name="Huang Q."/>
            <person name="Li R."/>
            <person name="Tabata S."/>
            <person name="Cheng S."/>
            <person name="Zhang S."/>
            <person name="Zhang S."/>
            <person name="Huang S."/>
            <person name="Sato S."/>
            <person name="Sun S."/>
            <person name="Kwon S.J."/>
            <person name="Choi S.R."/>
            <person name="Lee T.H."/>
            <person name="Fan W."/>
            <person name="Zhao X."/>
            <person name="Tan X."/>
            <person name="Xu X."/>
            <person name="Wang Y."/>
            <person name="Qiu Y."/>
            <person name="Yin Y."/>
            <person name="Li Y."/>
            <person name="Du Y."/>
            <person name="Liao Y."/>
            <person name="Lim Y."/>
            <person name="Narusaka Y."/>
            <person name="Wang Y."/>
            <person name="Wang Z."/>
            <person name="Li Z."/>
            <person name="Wang Z."/>
            <person name="Xiong Z."/>
            <person name="Zhang Z."/>
        </authorList>
    </citation>
    <scope>NUCLEOTIDE SEQUENCE [LARGE SCALE GENOMIC DNA]</scope>
    <source>
        <strain evidence="2 3">cv. Chiifu-401-42</strain>
    </source>
</reference>
<feature type="region of interest" description="Disordered" evidence="1">
    <location>
        <begin position="187"/>
        <end position="256"/>
    </location>
</feature>
<dbReference type="HOGENOM" id="CLU_1087231_0_0_1"/>
<evidence type="ECO:0000313" key="2">
    <source>
        <dbReference type="EnsemblPlants" id="Bra034303.1-P"/>
    </source>
</evidence>
<dbReference type="AlphaFoldDB" id="M4EZR0"/>
<evidence type="ECO:0000256" key="1">
    <source>
        <dbReference type="SAM" id="MobiDB-lite"/>
    </source>
</evidence>
<proteinExistence type="predicted"/>
<evidence type="ECO:0000313" key="3">
    <source>
        <dbReference type="Proteomes" id="UP000011750"/>
    </source>
</evidence>
<reference evidence="2" key="3">
    <citation type="submission" date="2023-03" db="UniProtKB">
        <authorList>
            <consortium name="EnsemblPlants"/>
        </authorList>
    </citation>
    <scope>IDENTIFICATION</scope>
    <source>
        <strain evidence="2">cv. Chiifu-401-42</strain>
    </source>
</reference>
<reference evidence="2 3" key="2">
    <citation type="journal article" date="2018" name="Hortic Res">
        <title>Improved Brassica rapa reference genome by single-molecule sequencing and chromosome conformation capture technologies.</title>
        <authorList>
            <person name="Zhang L."/>
            <person name="Cai X."/>
            <person name="Wu J."/>
            <person name="Liu M."/>
            <person name="Grob S."/>
            <person name="Cheng F."/>
            <person name="Liang J."/>
            <person name="Cai C."/>
            <person name="Liu Z."/>
            <person name="Liu B."/>
            <person name="Wang F."/>
            <person name="Li S."/>
            <person name="Liu F."/>
            <person name="Li X."/>
            <person name="Cheng L."/>
            <person name="Yang W."/>
            <person name="Li M.H."/>
            <person name="Grossniklaus U."/>
            <person name="Zheng H."/>
            <person name="Wang X."/>
        </authorList>
    </citation>
    <scope>NUCLEOTIDE SEQUENCE [LARGE SCALE GENOMIC DNA]</scope>
    <source>
        <strain evidence="2 3">cv. Chiifu-401-42</strain>
    </source>
</reference>
<name>M4EZR0_BRACM</name>